<dbReference type="NCBIfam" id="NF003765">
    <property type="entry name" value="PRK05359.1"/>
    <property type="match status" value="1"/>
</dbReference>
<feature type="compositionally biased region" description="Acidic residues" evidence="6">
    <location>
        <begin position="239"/>
        <end position="249"/>
    </location>
</feature>
<dbReference type="GO" id="GO:0003700">
    <property type="term" value="F:DNA-binding transcription factor activity"/>
    <property type="evidence" value="ECO:0007669"/>
    <property type="project" value="InterPro"/>
</dbReference>
<sequence length="780" mass="86638">MLKRAFSVFSRGCKSPVKMSASEIIERAHEKEVKDSKCDAMKPIVWIDCEMTGLDHQKDSIIEICCLITDKDLKLIDEEGYESVIHQDKSVMDGMDEWCVLHHGQSGLTEKVIKSKKTMAEVENELLEYLQKYMNKGVGILAGNSVHMDRLFMLKDMPRVVDWLMYRIIDVSSVMEIAKRFHPLVANSRPKKKGAHTARADILESIDDLAYYRGVYFKGKEEATKESIGELLSTWKDEEGVDGGEEGGEEQASKKRRVVVPMTPVQSVQSVQSQVQSQVQTQVQTQVPTQVPMVPSVSQVGTQVGAQVGATTGVTTGVVDNDLLGLDLVMADMVGSSDLSSGQVDDFINLPEETPHLPTRRLSISNGQIGQISMMVHSQMQAPTPNDENISVNSAPSYGFDIDINGIPKRPLIYNNEVIFNPNDPIPGTSAWKRAKVLERNRIAASKCRAKKKNLQLKLEKDVTRLEEENKLVHSMLNLLRERILNYCDRVGVNVEEVIGGIPTTIDTPSSVSEGEYKIKSETPDSGLSGGKIKTEVEDLGIAFDKAISSNDNRGKSSASASKQNTGGVSGVGGGDDHVSSSVLEFIKKGEEFTELVTRLQKELLRVANELRSGKSDDSELRELLSKVEKAAVSEEEIFATEKLRQAIESIENIENNEIISINEGDEEDNIKPVGEQIRVEFDIENQAIEAIEREVEIDKIVNSVSELNDIFHDLNTLVIQQGEIVDHISNNIEITNDNNRNAARNLYSADRWDRRKQRCSLILIVIVSILILLLISLII</sequence>
<dbReference type="GO" id="GO:0006886">
    <property type="term" value="P:intracellular protein transport"/>
    <property type="evidence" value="ECO:0007669"/>
    <property type="project" value="InterPro"/>
</dbReference>
<dbReference type="SUPFAM" id="SSF53098">
    <property type="entry name" value="Ribonuclease H-like"/>
    <property type="match status" value="1"/>
</dbReference>
<dbReference type="EMBL" id="SELW01000567">
    <property type="protein sequence ID" value="TID21045.1"/>
    <property type="molecule type" value="Genomic_DNA"/>
</dbReference>
<dbReference type="SUPFAM" id="SSF58038">
    <property type="entry name" value="SNARE fusion complex"/>
    <property type="match status" value="1"/>
</dbReference>
<evidence type="ECO:0000256" key="4">
    <source>
        <dbReference type="ARBA" id="ARBA00022801"/>
    </source>
</evidence>
<protein>
    <recommendedName>
        <fullName evidence="12">t-SNARE coiled-coil homology domain-containing protein</fullName>
    </recommendedName>
</protein>
<dbReference type="FunFam" id="3.30.420.10:FF:000003">
    <property type="entry name" value="Oligoribonuclease"/>
    <property type="match status" value="1"/>
</dbReference>
<dbReference type="Proteomes" id="UP000307173">
    <property type="component" value="Unassembled WGS sequence"/>
</dbReference>
<dbReference type="GO" id="GO:0005739">
    <property type="term" value="C:mitochondrion"/>
    <property type="evidence" value="ECO:0007669"/>
    <property type="project" value="TreeGrafter"/>
</dbReference>
<proteinExistence type="inferred from homology"/>
<dbReference type="InterPro" id="IPR012337">
    <property type="entry name" value="RNaseH-like_sf"/>
</dbReference>
<evidence type="ECO:0000256" key="2">
    <source>
        <dbReference type="ARBA" id="ARBA00009921"/>
    </source>
</evidence>
<feature type="region of interest" description="Disordered" evidence="6">
    <location>
        <begin position="506"/>
        <end position="532"/>
    </location>
</feature>
<evidence type="ECO:0000256" key="7">
    <source>
        <dbReference type="SAM" id="Phobius"/>
    </source>
</evidence>
<keyword evidence="7" id="KW-0472">Membrane</keyword>
<dbReference type="InterPro" id="IPR013520">
    <property type="entry name" value="Ribonucl_H"/>
</dbReference>
<dbReference type="PANTHER" id="PTHR11046:SF0">
    <property type="entry name" value="OLIGORIBONUCLEASE, MITOCHONDRIAL"/>
    <property type="match status" value="1"/>
</dbReference>
<evidence type="ECO:0000256" key="5">
    <source>
        <dbReference type="ARBA" id="ARBA00022839"/>
    </source>
</evidence>
<evidence type="ECO:0000256" key="6">
    <source>
        <dbReference type="SAM" id="MobiDB-lite"/>
    </source>
</evidence>
<keyword evidence="11" id="KW-1185">Reference proteome</keyword>
<accession>A0A4T0WZY7</accession>
<comment type="similarity">
    <text evidence="1">Belongs to the syntaxin family.</text>
</comment>
<evidence type="ECO:0000313" key="11">
    <source>
        <dbReference type="Proteomes" id="UP000307173"/>
    </source>
</evidence>
<dbReference type="InterPro" id="IPR022894">
    <property type="entry name" value="Oligoribonuclease"/>
</dbReference>
<dbReference type="Pfam" id="PF00170">
    <property type="entry name" value="bZIP_1"/>
    <property type="match status" value="1"/>
</dbReference>
<feature type="region of interest" description="Disordered" evidence="6">
    <location>
        <begin position="551"/>
        <end position="574"/>
    </location>
</feature>
<feature type="domain" description="BZIP" evidence="9">
    <location>
        <begin position="433"/>
        <end position="484"/>
    </location>
</feature>
<dbReference type="PROSITE" id="PS00914">
    <property type="entry name" value="SYNTAXIN"/>
    <property type="match status" value="1"/>
</dbReference>
<dbReference type="InterPro" id="IPR036397">
    <property type="entry name" value="RNaseH_sf"/>
</dbReference>
<keyword evidence="3" id="KW-0540">Nuclease</keyword>
<dbReference type="GO" id="GO:0000175">
    <property type="term" value="F:3'-5'-RNA exonuclease activity"/>
    <property type="evidence" value="ECO:0007669"/>
    <property type="project" value="InterPro"/>
</dbReference>
<dbReference type="STRING" id="52247.A0A4T0WZY7"/>
<evidence type="ECO:0000256" key="3">
    <source>
        <dbReference type="ARBA" id="ARBA00022722"/>
    </source>
</evidence>
<evidence type="ECO:0008006" key="12">
    <source>
        <dbReference type="Google" id="ProtNLM"/>
    </source>
</evidence>
<keyword evidence="7" id="KW-0812">Transmembrane</keyword>
<dbReference type="SMART" id="SM00338">
    <property type="entry name" value="BRLZ"/>
    <property type="match status" value="1"/>
</dbReference>
<evidence type="ECO:0000313" key="10">
    <source>
        <dbReference type="EMBL" id="TID21045.1"/>
    </source>
</evidence>
<dbReference type="InterPro" id="IPR000727">
    <property type="entry name" value="T_SNARE_dom"/>
</dbReference>
<dbReference type="Gene3D" id="3.30.420.10">
    <property type="entry name" value="Ribonuclease H-like superfamily/Ribonuclease H"/>
    <property type="match status" value="1"/>
</dbReference>
<dbReference type="SUPFAM" id="SSF57959">
    <property type="entry name" value="Leucine zipper domain"/>
    <property type="match status" value="1"/>
</dbReference>
<dbReference type="PROSITE" id="PS50192">
    <property type="entry name" value="T_SNARE"/>
    <property type="match status" value="1"/>
</dbReference>
<dbReference type="SMART" id="SM00397">
    <property type="entry name" value="t_SNARE"/>
    <property type="match status" value="1"/>
</dbReference>
<feature type="region of interest" description="Disordered" evidence="6">
    <location>
        <begin position="236"/>
        <end position="256"/>
    </location>
</feature>
<dbReference type="AlphaFoldDB" id="A0A4T0WZY7"/>
<dbReference type="Gene3D" id="1.20.5.170">
    <property type="match status" value="1"/>
</dbReference>
<dbReference type="CDD" id="cd06135">
    <property type="entry name" value="Orn"/>
    <property type="match status" value="1"/>
</dbReference>
<dbReference type="InterPro" id="IPR004827">
    <property type="entry name" value="bZIP"/>
</dbReference>
<keyword evidence="7" id="KW-1133">Transmembrane helix</keyword>
<dbReference type="GO" id="GO:0005484">
    <property type="term" value="F:SNAP receptor activity"/>
    <property type="evidence" value="ECO:0007669"/>
    <property type="project" value="InterPro"/>
</dbReference>
<dbReference type="CDD" id="cd14687">
    <property type="entry name" value="bZIP_ATF2"/>
    <property type="match status" value="1"/>
</dbReference>
<organism evidence="10 11">
    <name type="scientific">Pichia inconspicua</name>
    <dbReference type="NCBI Taxonomy" id="52247"/>
    <lineage>
        <taxon>Eukaryota</taxon>
        <taxon>Fungi</taxon>
        <taxon>Dikarya</taxon>
        <taxon>Ascomycota</taxon>
        <taxon>Saccharomycotina</taxon>
        <taxon>Pichiomycetes</taxon>
        <taxon>Pichiales</taxon>
        <taxon>Pichiaceae</taxon>
        <taxon>Pichia</taxon>
    </lineage>
</organism>
<evidence type="ECO:0000259" key="8">
    <source>
        <dbReference type="PROSITE" id="PS50192"/>
    </source>
</evidence>
<dbReference type="GO" id="GO:0016020">
    <property type="term" value="C:membrane"/>
    <property type="evidence" value="ECO:0007669"/>
    <property type="project" value="InterPro"/>
</dbReference>
<keyword evidence="5" id="KW-0269">Exonuclease</keyword>
<feature type="compositionally biased region" description="Polar residues" evidence="6">
    <location>
        <begin position="551"/>
        <end position="566"/>
    </location>
</feature>
<dbReference type="InterPro" id="IPR006012">
    <property type="entry name" value="Syntaxin/epimorphin_CS"/>
</dbReference>
<name>A0A4T0WZY7_9ASCO</name>
<dbReference type="OrthoDB" id="270189at2759"/>
<feature type="domain" description="T-SNARE coiled-coil homology" evidence="8">
    <location>
        <begin position="693"/>
        <end position="750"/>
    </location>
</feature>
<comment type="similarity">
    <text evidence="2">Belongs to the oligoribonuclease family.</text>
</comment>
<gene>
    <name evidence="10" type="ORF">CANINC_003540</name>
</gene>
<comment type="caution">
    <text evidence="10">The sequence shown here is derived from an EMBL/GenBank/DDBJ whole genome shotgun (WGS) entry which is preliminary data.</text>
</comment>
<dbReference type="PROSITE" id="PS50217">
    <property type="entry name" value="BZIP"/>
    <property type="match status" value="1"/>
</dbReference>
<dbReference type="InterPro" id="IPR046347">
    <property type="entry name" value="bZIP_sf"/>
</dbReference>
<dbReference type="Pfam" id="PF00929">
    <property type="entry name" value="RNase_T"/>
    <property type="match status" value="1"/>
</dbReference>
<dbReference type="PROSITE" id="PS00036">
    <property type="entry name" value="BZIP_BASIC"/>
    <property type="match status" value="1"/>
</dbReference>
<keyword evidence="4" id="KW-0378">Hydrolase</keyword>
<dbReference type="Gene3D" id="1.20.5.110">
    <property type="match status" value="1"/>
</dbReference>
<evidence type="ECO:0000256" key="1">
    <source>
        <dbReference type="ARBA" id="ARBA00009063"/>
    </source>
</evidence>
<evidence type="ECO:0000259" key="9">
    <source>
        <dbReference type="PROSITE" id="PS50217"/>
    </source>
</evidence>
<feature type="transmembrane region" description="Helical" evidence="7">
    <location>
        <begin position="762"/>
        <end position="779"/>
    </location>
</feature>
<dbReference type="GO" id="GO:0003676">
    <property type="term" value="F:nucleic acid binding"/>
    <property type="evidence" value="ECO:0007669"/>
    <property type="project" value="InterPro"/>
</dbReference>
<dbReference type="SMART" id="SM00479">
    <property type="entry name" value="EXOIII"/>
    <property type="match status" value="1"/>
</dbReference>
<reference evidence="10 11" key="1">
    <citation type="journal article" date="2019" name="Front. Genet.">
        <title>Whole-Genome Sequencing of the Opportunistic Yeast Pathogen Candida inconspicua Uncovers Its Hybrid Origin.</title>
        <authorList>
            <person name="Mixao V."/>
            <person name="Hansen A.P."/>
            <person name="Saus E."/>
            <person name="Boekhout T."/>
            <person name="Lass-Florl C."/>
            <person name="Gabaldon T."/>
        </authorList>
    </citation>
    <scope>NUCLEOTIDE SEQUENCE [LARGE SCALE GENOMIC DNA]</scope>
    <source>
        <strain evidence="10 11">CBS 180</strain>
    </source>
</reference>
<dbReference type="PANTHER" id="PTHR11046">
    <property type="entry name" value="OLIGORIBONUCLEASE, MITOCHONDRIAL"/>
    <property type="match status" value="1"/>
</dbReference>